<proteinExistence type="predicted"/>
<gene>
    <name evidence="1" type="ORF">ADK34_35655</name>
</gene>
<dbReference type="AlphaFoldDB" id="A0A0L8J9H2"/>
<evidence type="ECO:0000313" key="2">
    <source>
        <dbReference type="Proteomes" id="UP000037023"/>
    </source>
</evidence>
<name>A0A0L8J9H2_STRVR</name>
<comment type="caution">
    <text evidence="1">The sequence shown here is derived from an EMBL/GenBank/DDBJ whole genome shotgun (WGS) entry which is preliminary data.</text>
</comment>
<reference evidence="1 2" key="1">
    <citation type="submission" date="2015-06" db="EMBL/GenBank/DDBJ databases">
        <authorList>
            <person name="Hoefler B.C."/>
            <person name="Straight P.D."/>
        </authorList>
    </citation>
    <scope>NUCLEOTIDE SEQUENCE [LARGE SCALE GENOMIC DNA]</scope>
    <source>
        <strain evidence="1 2">NRRL 3427</strain>
    </source>
</reference>
<organism evidence="1 2">
    <name type="scientific">Streptomyces viridochromogenes</name>
    <dbReference type="NCBI Taxonomy" id="1938"/>
    <lineage>
        <taxon>Bacteria</taxon>
        <taxon>Bacillati</taxon>
        <taxon>Actinomycetota</taxon>
        <taxon>Actinomycetes</taxon>
        <taxon>Kitasatosporales</taxon>
        <taxon>Streptomycetaceae</taxon>
        <taxon>Streptomyces</taxon>
    </lineage>
</organism>
<dbReference type="EMBL" id="LGUP01000394">
    <property type="protein sequence ID" value="KOG10271.1"/>
    <property type="molecule type" value="Genomic_DNA"/>
</dbReference>
<dbReference type="RefSeq" id="WP_033211004.1">
    <property type="nucleotide sequence ID" value="NZ_LGUP01000394.1"/>
</dbReference>
<evidence type="ECO:0000313" key="1">
    <source>
        <dbReference type="EMBL" id="KOG10271.1"/>
    </source>
</evidence>
<sequence>MTQPTFAQYVAWLNTVLSENSHAADWKMPADTPLPAFSDGRVSMEAPPLGFCYPALSEPA</sequence>
<protein>
    <submittedName>
        <fullName evidence="1">Uncharacterized protein</fullName>
    </submittedName>
</protein>
<dbReference type="PATRIC" id="fig|1938.6.peg.7698"/>
<accession>A0A0L8J9H2</accession>
<dbReference type="Proteomes" id="UP000037023">
    <property type="component" value="Unassembled WGS sequence"/>
</dbReference>